<evidence type="ECO:0000256" key="1">
    <source>
        <dbReference type="ARBA" id="ARBA00001933"/>
    </source>
</evidence>
<dbReference type="InterPro" id="IPR001926">
    <property type="entry name" value="TrpB-like_PALP"/>
</dbReference>
<dbReference type="GO" id="GO:1901605">
    <property type="term" value="P:alpha-amino acid metabolic process"/>
    <property type="evidence" value="ECO:0007669"/>
    <property type="project" value="UniProtKB-ARBA"/>
</dbReference>
<proteinExistence type="inferred from homology"/>
<organism evidence="7 8">
    <name type="scientific">Anaerosphaera aminiphila DSM 21120</name>
    <dbReference type="NCBI Taxonomy" id="1120995"/>
    <lineage>
        <taxon>Bacteria</taxon>
        <taxon>Bacillati</taxon>
        <taxon>Bacillota</taxon>
        <taxon>Tissierellia</taxon>
        <taxon>Tissierellales</taxon>
        <taxon>Peptoniphilaceae</taxon>
        <taxon>Anaerosphaera</taxon>
    </lineage>
</organism>
<dbReference type="STRING" id="1120995.SAMN02745245_01433"/>
<evidence type="ECO:0000256" key="3">
    <source>
        <dbReference type="ARBA" id="ARBA00022898"/>
    </source>
</evidence>
<dbReference type="InterPro" id="IPR005966">
    <property type="entry name" value="D-Cys_desShydrase"/>
</dbReference>
<dbReference type="RefSeq" id="WP_234945644.1">
    <property type="nucleotide sequence ID" value="NZ_FQXI01000010.1"/>
</dbReference>
<feature type="domain" description="Tryptophan synthase beta chain-like PALP" evidence="6">
    <location>
        <begin position="8"/>
        <end position="317"/>
    </location>
</feature>
<name>A0A1M5TC80_9FIRM</name>
<keyword evidence="8" id="KW-1185">Reference proteome</keyword>
<feature type="modified residue" description="N6-(pyridoxal phosphate)lysine" evidence="5">
    <location>
        <position position="47"/>
    </location>
</feature>
<evidence type="ECO:0000313" key="7">
    <source>
        <dbReference type="EMBL" id="SHH48342.1"/>
    </source>
</evidence>
<dbReference type="Pfam" id="PF00291">
    <property type="entry name" value="PALP"/>
    <property type="match status" value="1"/>
</dbReference>
<evidence type="ECO:0000256" key="4">
    <source>
        <dbReference type="PIRSR" id="PIRSR006278-1"/>
    </source>
</evidence>
<feature type="active site" description="Nucleophile" evidence="4">
    <location>
        <position position="74"/>
    </location>
</feature>
<gene>
    <name evidence="7" type="ORF">SAMN02745245_01433</name>
</gene>
<dbReference type="InterPro" id="IPR027278">
    <property type="entry name" value="ACCD_DCysDesulf"/>
</dbReference>
<sequence length="331" mass="36358">MSIKVEKISLANLPTKIEKLNYTSKKFNKNIFIKRDDQTGTELGGNKIRKLEFALAEALAQGADTIITCGGTQSNHARATAAAAAKLGLKSILILSSDEKTPIDGNYLLDMLFGAEVRFISSYDYTNNISLIMQDTLKELSKNGHTGYIIPTGASNGIGTFGYFDAIKEISKQEELLGINFDTICCTVGSGGTYAGLCLGNKMLNLDKNIVGFNISSDREHFVSEIIEISKEFYSYLKEDNALLEEDIKVIDGNVGRGYALSTAEELEFLNSFAKNEGIVLDPVYTGKAMKGIYSELENPKTSYLSKSNNILFIHTGGIFGLFPKKFQFEF</sequence>
<protein>
    <submittedName>
        <fullName evidence="7">D-cysteine desulfhydrase</fullName>
    </submittedName>
</protein>
<dbReference type="PANTHER" id="PTHR43780">
    <property type="entry name" value="1-AMINOCYCLOPROPANE-1-CARBOXYLATE DEAMINASE-RELATED"/>
    <property type="match status" value="1"/>
</dbReference>
<comment type="similarity">
    <text evidence="2">Belongs to the ACC deaminase/D-cysteine desulfhydrase family.</text>
</comment>
<dbReference type="GO" id="GO:0019148">
    <property type="term" value="F:D-cysteine desulfhydrase activity"/>
    <property type="evidence" value="ECO:0007669"/>
    <property type="project" value="TreeGrafter"/>
</dbReference>
<dbReference type="SUPFAM" id="SSF53686">
    <property type="entry name" value="Tryptophan synthase beta subunit-like PLP-dependent enzymes"/>
    <property type="match status" value="1"/>
</dbReference>
<evidence type="ECO:0000259" key="6">
    <source>
        <dbReference type="Pfam" id="PF00291"/>
    </source>
</evidence>
<dbReference type="NCBIfam" id="TIGR01275">
    <property type="entry name" value="ACC_deam_rel"/>
    <property type="match status" value="1"/>
</dbReference>
<dbReference type="PIRSF" id="PIRSF006278">
    <property type="entry name" value="ACCD_DCysDesulf"/>
    <property type="match status" value="1"/>
</dbReference>
<dbReference type="Proteomes" id="UP000184032">
    <property type="component" value="Unassembled WGS sequence"/>
</dbReference>
<evidence type="ECO:0000256" key="2">
    <source>
        <dbReference type="ARBA" id="ARBA00008639"/>
    </source>
</evidence>
<accession>A0A1M5TC80</accession>
<evidence type="ECO:0000313" key="8">
    <source>
        <dbReference type="Proteomes" id="UP000184032"/>
    </source>
</evidence>
<dbReference type="EMBL" id="FQXI01000010">
    <property type="protein sequence ID" value="SHH48342.1"/>
    <property type="molecule type" value="Genomic_DNA"/>
</dbReference>
<dbReference type="PANTHER" id="PTHR43780:SF2">
    <property type="entry name" value="1-AMINOCYCLOPROPANE-1-CARBOXYLATE DEAMINASE-RELATED"/>
    <property type="match status" value="1"/>
</dbReference>
<evidence type="ECO:0000256" key="5">
    <source>
        <dbReference type="PIRSR" id="PIRSR006278-2"/>
    </source>
</evidence>
<dbReference type="Gene3D" id="3.40.50.1100">
    <property type="match status" value="2"/>
</dbReference>
<reference evidence="7 8" key="1">
    <citation type="submission" date="2016-11" db="EMBL/GenBank/DDBJ databases">
        <authorList>
            <person name="Jaros S."/>
            <person name="Januszkiewicz K."/>
            <person name="Wedrychowicz H."/>
        </authorList>
    </citation>
    <scope>NUCLEOTIDE SEQUENCE [LARGE SCALE GENOMIC DNA]</scope>
    <source>
        <strain evidence="7 8">DSM 21120</strain>
    </source>
</reference>
<dbReference type="AlphaFoldDB" id="A0A1M5TC80"/>
<keyword evidence="3 5" id="KW-0663">Pyridoxal phosphate</keyword>
<comment type="cofactor">
    <cofactor evidence="1">
        <name>pyridoxal 5'-phosphate</name>
        <dbReference type="ChEBI" id="CHEBI:597326"/>
    </cofactor>
</comment>
<dbReference type="InterPro" id="IPR036052">
    <property type="entry name" value="TrpB-like_PALP_sf"/>
</dbReference>